<dbReference type="SUPFAM" id="SSF46894">
    <property type="entry name" value="C-terminal effector domain of the bipartite response regulators"/>
    <property type="match status" value="1"/>
</dbReference>
<dbReference type="GO" id="GO:0006355">
    <property type="term" value="P:regulation of DNA-templated transcription"/>
    <property type="evidence" value="ECO:0007669"/>
    <property type="project" value="InterPro"/>
</dbReference>
<dbReference type="Gene3D" id="1.10.10.10">
    <property type="entry name" value="Winged helix-like DNA-binding domain superfamily/Winged helix DNA-binding domain"/>
    <property type="match status" value="1"/>
</dbReference>
<proteinExistence type="predicted"/>
<evidence type="ECO:0000313" key="6">
    <source>
        <dbReference type="Proteomes" id="UP000606172"/>
    </source>
</evidence>
<dbReference type="PANTHER" id="PTHR16305">
    <property type="entry name" value="TESTICULAR SOLUBLE ADENYLYL CYCLASE"/>
    <property type="match status" value="1"/>
</dbReference>
<dbReference type="AlphaFoldDB" id="A0A919RHK3"/>
<reference evidence="5" key="1">
    <citation type="submission" date="2021-01" db="EMBL/GenBank/DDBJ databases">
        <title>Whole genome shotgun sequence of Sinosporangium siamense NBRC 109515.</title>
        <authorList>
            <person name="Komaki H."/>
            <person name="Tamura T."/>
        </authorList>
    </citation>
    <scope>NUCLEOTIDE SEQUENCE</scope>
    <source>
        <strain evidence="5">NBRC 109515</strain>
    </source>
</reference>
<feature type="compositionally biased region" description="Low complexity" evidence="3">
    <location>
        <begin position="381"/>
        <end position="392"/>
    </location>
</feature>
<feature type="domain" description="HTH luxR-type" evidence="4">
    <location>
        <begin position="757"/>
        <end position="822"/>
    </location>
</feature>
<dbReference type="InterPro" id="IPR016032">
    <property type="entry name" value="Sig_transdc_resp-reg_C-effctor"/>
</dbReference>
<dbReference type="SMART" id="SM00421">
    <property type="entry name" value="HTH_LUXR"/>
    <property type="match status" value="1"/>
</dbReference>
<dbReference type="Gene3D" id="1.25.40.10">
    <property type="entry name" value="Tetratricopeptide repeat domain"/>
    <property type="match status" value="1"/>
</dbReference>
<dbReference type="GO" id="GO:0003677">
    <property type="term" value="F:DNA binding"/>
    <property type="evidence" value="ECO:0007669"/>
    <property type="project" value="InterPro"/>
</dbReference>
<dbReference type="GO" id="GO:0005524">
    <property type="term" value="F:ATP binding"/>
    <property type="evidence" value="ECO:0007669"/>
    <property type="project" value="UniProtKB-KW"/>
</dbReference>
<dbReference type="SUPFAM" id="SSF52540">
    <property type="entry name" value="P-loop containing nucleoside triphosphate hydrolases"/>
    <property type="match status" value="1"/>
</dbReference>
<dbReference type="EMBL" id="BOOW01000027">
    <property type="protein sequence ID" value="GII93973.1"/>
    <property type="molecule type" value="Genomic_DNA"/>
</dbReference>
<name>A0A919RHK3_9ACTN</name>
<feature type="compositionally biased region" description="Low complexity" evidence="3">
    <location>
        <begin position="402"/>
        <end position="412"/>
    </location>
</feature>
<accession>A0A919RHK3</accession>
<keyword evidence="6" id="KW-1185">Reference proteome</keyword>
<evidence type="ECO:0000256" key="2">
    <source>
        <dbReference type="ARBA" id="ARBA00022840"/>
    </source>
</evidence>
<dbReference type="PROSITE" id="PS50043">
    <property type="entry name" value="HTH_LUXR_2"/>
    <property type="match status" value="1"/>
</dbReference>
<feature type="region of interest" description="Disordered" evidence="3">
    <location>
        <begin position="330"/>
        <end position="419"/>
    </location>
</feature>
<gene>
    <name evidence="5" type="ORF">Ssi02_42040</name>
</gene>
<evidence type="ECO:0000259" key="4">
    <source>
        <dbReference type="PROSITE" id="PS50043"/>
    </source>
</evidence>
<dbReference type="InterPro" id="IPR041664">
    <property type="entry name" value="AAA_16"/>
</dbReference>
<dbReference type="CDD" id="cd06170">
    <property type="entry name" value="LuxR_C_like"/>
    <property type="match status" value="1"/>
</dbReference>
<keyword evidence="2" id="KW-0067">ATP-binding</keyword>
<keyword evidence="1" id="KW-0547">Nucleotide-binding</keyword>
<dbReference type="PANTHER" id="PTHR16305:SF35">
    <property type="entry name" value="TRANSCRIPTIONAL ACTIVATOR DOMAIN"/>
    <property type="match status" value="1"/>
</dbReference>
<evidence type="ECO:0000256" key="1">
    <source>
        <dbReference type="ARBA" id="ARBA00022741"/>
    </source>
</evidence>
<dbReference type="SUPFAM" id="SSF48452">
    <property type="entry name" value="TPR-like"/>
    <property type="match status" value="1"/>
</dbReference>
<dbReference type="GO" id="GO:0005737">
    <property type="term" value="C:cytoplasm"/>
    <property type="evidence" value="ECO:0007669"/>
    <property type="project" value="TreeGrafter"/>
</dbReference>
<dbReference type="RefSeq" id="WP_204027763.1">
    <property type="nucleotide sequence ID" value="NZ_BOOW01000027.1"/>
</dbReference>
<evidence type="ECO:0000313" key="5">
    <source>
        <dbReference type="EMBL" id="GII93973.1"/>
    </source>
</evidence>
<sequence>MRGRDHEWRTVLGLLRAARSGRGGALLLDGETGAGKSRILAEAAAKAAGQGFAVAAGQAEELGELVPMAPLFTALGEPPPTPAETDLTLVERLRTRAEALAARRPLVVALDDLQWAGPATLTAVRTLRARLTPYPVVWLLARGTTGRSPGAERLFATLEAEGAVRLELRPLPPGAAAGLTADLLPAPPGLDLLKLAAGACGNPLLLTELVTGLREERGVRVAGGAAHLVAERLPRRLLTLVARRLDRLSGQARGVAEIAAVLGAPFSPEDVAGALGGTPAALLPALDEAMDAGLLTTGGGGLVFRHDLVRRAVLEVMPVPVRQALHHQICGPPPGRYGPAKEAASPYDPPGGGLAGEAASHEWGGTAGQADPHHQTGGLPHGRAGPAAEAAPLHPPPGAPGDGARAGEPAEGLPDGDGATPVAGLVLLSAARWDTGHLDEGLRTAREAVSRADEGTQEARSLHPRLNLASMLLDLHRLDEAETVLRTAREEVDRPENQAWAAGPAVLSARLDLARHRPADAVTAAETALAAADASGARLFTSLGAAVLGAAALRRGDPQTAAACTDTVGHTPLPDHAATHGRARCLLIAAQAAEALGNRRRAATLTCDLCSALDRLPSPLVVEPTAAAWLVRHALGAGDHHRAETVAAATDRLARDNPGHPLLLAAAAHTRGLLTGDASALTGAAAQYPDEHARASAREDLGALLARRGDRDGAVGALDDALLGYEATGAVRDAARTRRRLRRLGVRHRHWTRGRPSALGWDGLTATQRLVAHLVARGLTNRQVADQMYISVHTVAFHLRQIFRKLDIDSRVDLARLAVEEHHRPTEQG</sequence>
<evidence type="ECO:0000256" key="3">
    <source>
        <dbReference type="SAM" id="MobiDB-lite"/>
    </source>
</evidence>
<dbReference type="PRINTS" id="PR00038">
    <property type="entry name" value="HTHLUXR"/>
</dbReference>
<dbReference type="Proteomes" id="UP000606172">
    <property type="component" value="Unassembled WGS sequence"/>
</dbReference>
<protein>
    <recommendedName>
        <fullName evidence="4">HTH luxR-type domain-containing protein</fullName>
    </recommendedName>
</protein>
<dbReference type="Pfam" id="PF00196">
    <property type="entry name" value="GerE"/>
    <property type="match status" value="1"/>
</dbReference>
<dbReference type="GO" id="GO:0004016">
    <property type="term" value="F:adenylate cyclase activity"/>
    <property type="evidence" value="ECO:0007669"/>
    <property type="project" value="TreeGrafter"/>
</dbReference>
<dbReference type="InterPro" id="IPR011990">
    <property type="entry name" value="TPR-like_helical_dom_sf"/>
</dbReference>
<dbReference type="Pfam" id="PF13191">
    <property type="entry name" value="AAA_16"/>
    <property type="match status" value="1"/>
</dbReference>
<dbReference type="InterPro" id="IPR036388">
    <property type="entry name" value="WH-like_DNA-bd_sf"/>
</dbReference>
<dbReference type="InterPro" id="IPR027417">
    <property type="entry name" value="P-loop_NTPase"/>
</dbReference>
<dbReference type="InterPro" id="IPR000792">
    <property type="entry name" value="Tscrpt_reg_LuxR_C"/>
</dbReference>
<comment type="caution">
    <text evidence="5">The sequence shown here is derived from an EMBL/GenBank/DDBJ whole genome shotgun (WGS) entry which is preliminary data.</text>
</comment>
<organism evidence="5 6">
    <name type="scientific">Sinosporangium siamense</name>
    <dbReference type="NCBI Taxonomy" id="1367973"/>
    <lineage>
        <taxon>Bacteria</taxon>
        <taxon>Bacillati</taxon>
        <taxon>Actinomycetota</taxon>
        <taxon>Actinomycetes</taxon>
        <taxon>Streptosporangiales</taxon>
        <taxon>Streptosporangiaceae</taxon>
        <taxon>Sinosporangium</taxon>
    </lineage>
</organism>